<dbReference type="Gene3D" id="3.40.50.10420">
    <property type="entry name" value="NagB/RpiA/CoA transferase-like"/>
    <property type="match status" value="1"/>
</dbReference>
<gene>
    <name evidence="2" type="ORF">SAMN05660742_11155</name>
</gene>
<accession>A0A1H7AEK1</accession>
<dbReference type="RefSeq" id="WP_091831846.1">
    <property type="nucleotide sequence ID" value="NZ_FNZK01000011.1"/>
</dbReference>
<evidence type="ECO:0000313" key="3">
    <source>
        <dbReference type="Proteomes" id="UP000199662"/>
    </source>
</evidence>
<organism evidence="2 3">
    <name type="scientific">Propionispira arboris</name>
    <dbReference type="NCBI Taxonomy" id="84035"/>
    <lineage>
        <taxon>Bacteria</taxon>
        <taxon>Bacillati</taxon>
        <taxon>Bacillota</taxon>
        <taxon>Negativicutes</taxon>
        <taxon>Selenomonadales</taxon>
        <taxon>Selenomonadaceae</taxon>
        <taxon>Propionispira</taxon>
    </lineage>
</organism>
<sequence>MKKVCKDWVTNAFDDNLVNSSYWQEFEENAKAASAEIIHAKDLQAAQTAISGLITTLNVNKIIATNDETSPELTTLYKNIELMGSEIYTNKFDIAEHAPTADLGISMAEFGIGETGSVCVDTYSYEARVVGMLPPSHIIILNANHTVKNVTTAFQIISRVFNRGYMGFITGPSRTADIERVLSLGVHGPSRFFIIAVDEMPNRRVH</sequence>
<dbReference type="PANTHER" id="PTHR43682">
    <property type="entry name" value="LACTATE UTILIZATION PROTEIN C"/>
    <property type="match status" value="1"/>
</dbReference>
<dbReference type="InterPro" id="IPR037171">
    <property type="entry name" value="NagB/RpiA_transferase-like"/>
</dbReference>
<keyword evidence="3" id="KW-1185">Reference proteome</keyword>
<evidence type="ECO:0000259" key="1">
    <source>
        <dbReference type="Pfam" id="PF02589"/>
    </source>
</evidence>
<dbReference type="PANTHER" id="PTHR43682:SF1">
    <property type="entry name" value="LACTATE UTILIZATION PROTEIN C"/>
    <property type="match status" value="1"/>
</dbReference>
<dbReference type="STRING" id="84035.SAMN05660742_11155"/>
<dbReference type="InterPro" id="IPR024185">
    <property type="entry name" value="FTHF_cligase-like_sf"/>
</dbReference>
<evidence type="ECO:0000313" key="2">
    <source>
        <dbReference type="EMBL" id="SEJ59435.1"/>
    </source>
</evidence>
<proteinExistence type="predicted"/>
<protein>
    <submittedName>
        <fullName evidence="2">L-lactate dehydrogenase complex protein LldG</fullName>
    </submittedName>
</protein>
<dbReference type="InterPro" id="IPR003741">
    <property type="entry name" value="LUD_dom"/>
</dbReference>
<dbReference type="AlphaFoldDB" id="A0A1H7AEK1"/>
<dbReference type="Proteomes" id="UP000199662">
    <property type="component" value="Unassembled WGS sequence"/>
</dbReference>
<dbReference type="Pfam" id="PF02589">
    <property type="entry name" value="LUD_dom"/>
    <property type="match status" value="1"/>
</dbReference>
<name>A0A1H7AEK1_9FIRM</name>
<feature type="domain" description="LUD" evidence="1">
    <location>
        <begin position="24"/>
        <end position="197"/>
    </location>
</feature>
<dbReference type="EMBL" id="FNZK01000011">
    <property type="protein sequence ID" value="SEJ59435.1"/>
    <property type="molecule type" value="Genomic_DNA"/>
</dbReference>
<dbReference type="SUPFAM" id="SSF100950">
    <property type="entry name" value="NagB/RpiA/CoA transferase-like"/>
    <property type="match status" value="1"/>
</dbReference>
<reference evidence="2 3" key="1">
    <citation type="submission" date="2016-10" db="EMBL/GenBank/DDBJ databases">
        <authorList>
            <person name="de Groot N.N."/>
        </authorList>
    </citation>
    <scope>NUCLEOTIDE SEQUENCE [LARGE SCALE GENOMIC DNA]</scope>
    <source>
        <strain evidence="2 3">DSM 2179</strain>
    </source>
</reference>